<dbReference type="EMBL" id="QHKO01000003">
    <property type="protein sequence ID" value="RAL22834.1"/>
    <property type="molecule type" value="Genomic_DNA"/>
</dbReference>
<evidence type="ECO:0000313" key="4">
    <source>
        <dbReference type="Proteomes" id="UP000249169"/>
    </source>
</evidence>
<dbReference type="AlphaFoldDB" id="A0A328C8A4"/>
<keyword evidence="1" id="KW-1133">Transmembrane helix</keyword>
<keyword evidence="1" id="KW-0812">Transmembrane</keyword>
<keyword evidence="4" id="KW-1185">Reference proteome</keyword>
<sequence length="457" mass="51498">MLKRPNSKEATRGAPWMRRPAALHAEERGAVLLLCLAAVLILMLMAWVVMDAGQVTRDKIEAQTSADVAAYSQASVKARAMNMLAFSNIAKRSIVGVHAIYESMFASYGIWVMARYAECQAQLPSCDMEVLAENLEIYWSEADNDYGAYGDNADYYRADMRALDNYQRYISDMAPWWGWTEAVVRAQRNGATMASSFPVPQGTPVGGIEGLPQQVINASGRQVPFNFLSTVDRLPARPGDFWAHMVDEGMYGRETWKWEHRLNTDRHRDRSEGGAASAVVLQRGATTLFSYGLSRSEEDIGEFGRPWRLVYDGNEAHWLRDTSNITLTYHADASYYDAKRRKYSVPADDYHYDDSMRSYRPEGYWGMARAEISFQGEGAPTMWESAWTARMRPVVLPREFEEVGYDFNALYHSSMLHLSASSRMQGGGGGSEFFEDLVYMEKVSRGMGQSTIDGVSR</sequence>
<keyword evidence="1" id="KW-0472">Membrane</keyword>
<feature type="domain" description="Putative Flp pilus-assembly TadG-like N-terminal" evidence="2">
    <location>
        <begin position="29"/>
        <end position="72"/>
    </location>
</feature>
<proteinExistence type="predicted"/>
<name>A0A328C8A4_9DELT</name>
<evidence type="ECO:0000313" key="3">
    <source>
        <dbReference type="EMBL" id="RAL22834.1"/>
    </source>
</evidence>
<dbReference type="InterPro" id="IPR028087">
    <property type="entry name" value="Tad_N"/>
</dbReference>
<evidence type="ECO:0000259" key="2">
    <source>
        <dbReference type="Pfam" id="PF13400"/>
    </source>
</evidence>
<organism evidence="3 4">
    <name type="scientific">Lujinxingia litoralis</name>
    <dbReference type="NCBI Taxonomy" id="2211119"/>
    <lineage>
        <taxon>Bacteria</taxon>
        <taxon>Deltaproteobacteria</taxon>
        <taxon>Bradymonadales</taxon>
        <taxon>Lujinxingiaceae</taxon>
        <taxon>Lujinxingia</taxon>
    </lineage>
</organism>
<dbReference type="Pfam" id="PF13400">
    <property type="entry name" value="Tad"/>
    <property type="match status" value="1"/>
</dbReference>
<dbReference type="Proteomes" id="UP000249169">
    <property type="component" value="Unassembled WGS sequence"/>
</dbReference>
<evidence type="ECO:0000256" key="1">
    <source>
        <dbReference type="SAM" id="Phobius"/>
    </source>
</evidence>
<gene>
    <name evidence="3" type="ORF">DL240_08040</name>
</gene>
<protein>
    <recommendedName>
        <fullName evidence="2">Putative Flp pilus-assembly TadG-like N-terminal domain-containing protein</fullName>
    </recommendedName>
</protein>
<comment type="caution">
    <text evidence="3">The sequence shown here is derived from an EMBL/GenBank/DDBJ whole genome shotgun (WGS) entry which is preliminary data.</text>
</comment>
<accession>A0A328C8A4</accession>
<reference evidence="3 4" key="1">
    <citation type="submission" date="2018-05" db="EMBL/GenBank/DDBJ databases">
        <title>Lujinxingia marina gen. nov. sp. nov., a new facultative anaerobic member of the class Deltaproteobacteria, and proposal of Lujinxingaceae fam. nov.</title>
        <authorList>
            <person name="Li C.-M."/>
        </authorList>
    </citation>
    <scope>NUCLEOTIDE SEQUENCE [LARGE SCALE GENOMIC DNA]</scope>
    <source>
        <strain evidence="3 4">B210</strain>
    </source>
</reference>
<feature type="transmembrane region" description="Helical" evidence="1">
    <location>
        <begin position="29"/>
        <end position="50"/>
    </location>
</feature>